<dbReference type="PANTHER" id="PTHR31793:SF2">
    <property type="entry name" value="BLR1345 PROTEIN"/>
    <property type="match status" value="1"/>
</dbReference>
<dbReference type="Pfam" id="PF13279">
    <property type="entry name" value="4HBT_2"/>
    <property type="match status" value="1"/>
</dbReference>
<comment type="caution">
    <text evidence="1">The sequence shown here is derived from an EMBL/GenBank/DDBJ whole genome shotgun (WGS) entry which is preliminary data.</text>
</comment>
<dbReference type="Gene3D" id="3.10.129.10">
    <property type="entry name" value="Hotdog Thioesterase"/>
    <property type="match status" value="1"/>
</dbReference>
<dbReference type="Proteomes" id="UP001519667">
    <property type="component" value="Unassembled WGS sequence"/>
</dbReference>
<keyword evidence="2" id="KW-1185">Reference proteome</keyword>
<reference evidence="1 2" key="1">
    <citation type="submission" date="2021-04" db="EMBL/GenBank/DDBJ databases">
        <title>Pseudomonas boanensis sp. nov., a bacterium isolated from river water used for household purposes in Boane District, Mozambique.</title>
        <authorList>
            <person name="Nicklasson M."/>
            <person name="Martin-Rodriguez A.J."/>
            <person name="Thorell K."/>
            <person name="Neves L."/>
            <person name="Mussagy A."/>
            <person name="Rydberg H.A."/>
            <person name="Hernroth B."/>
            <person name="Svensson-Stadler L."/>
            <person name="Sjoling A."/>
        </authorList>
    </citation>
    <scope>NUCLEOTIDE SEQUENCE [LARGE SCALE GENOMIC DNA]</scope>
    <source>
        <strain evidence="1 2">DB1</strain>
    </source>
</reference>
<sequence length="140" mass="16004">MNEATLTYRGAVYPWHCDHMGHMNVMWYVGKFDEATWQLFTHLGLAPSRLRNDSAGMAAVEQHIEYRRELHAGDVLSIRSRILEVTEKAIRFCHEMVNDETGEVAATTTLVGVHLDTQMRKSKPLPSEVRERVQAWQAPA</sequence>
<dbReference type="EMBL" id="JAGTIS010000024">
    <property type="protein sequence ID" value="MBT8769312.1"/>
    <property type="molecule type" value="Genomic_DNA"/>
</dbReference>
<gene>
    <name evidence="1" type="ORF">J7302_24700</name>
</gene>
<evidence type="ECO:0000313" key="2">
    <source>
        <dbReference type="Proteomes" id="UP001519667"/>
    </source>
</evidence>
<accession>A0ABS5XNM8</accession>
<dbReference type="RefSeq" id="WP_215381061.1">
    <property type="nucleotide sequence ID" value="NZ_JAGTIS010000024.1"/>
</dbReference>
<proteinExistence type="predicted"/>
<protein>
    <submittedName>
        <fullName evidence="1">Acyl-CoA thioesterase</fullName>
    </submittedName>
</protein>
<dbReference type="PANTHER" id="PTHR31793">
    <property type="entry name" value="4-HYDROXYBENZOYL-COA THIOESTERASE FAMILY MEMBER"/>
    <property type="match status" value="1"/>
</dbReference>
<evidence type="ECO:0000313" key="1">
    <source>
        <dbReference type="EMBL" id="MBT8769312.1"/>
    </source>
</evidence>
<dbReference type="InterPro" id="IPR050563">
    <property type="entry name" value="4-hydroxybenzoyl-CoA_TE"/>
</dbReference>
<dbReference type="CDD" id="cd00586">
    <property type="entry name" value="4HBT"/>
    <property type="match status" value="1"/>
</dbReference>
<dbReference type="InterPro" id="IPR029069">
    <property type="entry name" value="HotDog_dom_sf"/>
</dbReference>
<name>A0ABS5XNM8_9GAMM</name>
<organism evidence="1 2">
    <name type="scientific">Metapseudomonas boanensis</name>
    <dbReference type="NCBI Taxonomy" id="2822138"/>
    <lineage>
        <taxon>Bacteria</taxon>
        <taxon>Pseudomonadati</taxon>
        <taxon>Pseudomonadota</taxon>
        <taxon>Gammaproteobacteria</taxon>
        <taxon>Pseudomonadales</taxon>
        <taxon>Pseudomonadaceae</taxon>
        <taxon>Metapseudomonas</taxon>
    </lineage>
</organism>
<dbReference type="SUPFAM" id="SSF54637">
    <property type="entry name" value="Thioesterase/thiol ester dehydrase-isomerase"/>
    <property type="match status" value="1"/>
</dbReference>